<evidence type="ECO:0000259" key="10">
    <source>
        <dbReference type="Pfam" id="PF19040"/>
    </source>
</evidence>
<dbReference type="Pfam" id="PF19040">
    <property type="entry name" value="SGNH"/>
    <property type="match status" value="1"/>
</dbReference>
<sequence length="645" mass="72632">MQYRREIDGLRAVAVLPVILFHAGFSVFSGGYVGVDVFFVISGYLITSILIAELEQGNFSIARFYERRARRILPALFVVMFACLPFAYMWMLPSQLKDFAQSLVAVVFFASNVLFWREDGYFAAAAELKPLLHTWSLAVEEQYYLLFPIFLLVLWRFGRQRVFWSVVAVAVLSLLLAEWGWRNKPSANFYLAPTRAWELLAGSICAFMTVGRAQRSSNVLSALGLALIVFAIFAYNDSTPFPSVYTLVPVVGTALVILFAAQDTWVARLLSLRGFVGIGLISYSAYLWHQPLFAFARLRSLTEPSHVLMAALAAASLLLAWATWYWVEQAFRKRANPLLVTRRSVFAASGAIGAVFVAVGLVGHVGKGFEWRLTGEQQAILLRGQPVSYGCEQMRGCMMGDANGDFSGIAFVGDSHMGRYAYLLNEQMAEQNLNAMLVSKGWCAPLLYWRSSVIERCGGENAEEFERAFEELLSDKDVKIVVLAAEWGMYTTGYRHGSEAIAYDFTFDEMKNASVSENPRQFNLALARTITDLREAGKEIIIVGPVPEYKFDVPYAALRLSMLGSHDFTNYLQQREEYERRNADVFKAFEVSDVGDRYIDVWSIMCGSQTCSPFTVDGFPLYNDDNHLVREGMQHVVDEIMRRLM</sequence>
<accession>A0A2T4J969</accession>
<evidence type="ECO:0000259" key="9">
    <source>
        <dbReference type="Pfam" id="PF01757"/>
    </source>
</evidence>
<evidence type="ECO:0000313" key="11">
    <source>
        <dbReference type="EMBL" id="PTE14444.1"/>
    </source>
</evidence>
<reference evidence="11 12" key="1">
    <citation type="submission" date="2018-03" db="EMBL/GenBank/DDBJ databases">
        <title>Rhodobacter veldkampii.</title>
        <authorList>
            <person name="Meyer T.E."/>
            <person name="Miller S."/>
            <person name="Lodha T."/>
            <person name="Gandham S."/>
            <person name="Chintalapati S."/>
            <person name="Chintalapati V.R."/>
        </authorList>
    </citation>
    <scope>NUCLEOTIDE SEQUENCE [LARGE SCALE GENOMIC DNA]</scope>
    <source>
        <strain evidence="11 12">DSM 11550</strain>
    </source>
</reference>
<evidence type="ECO:0000256" key="8">
    <source>
        <dbReference type="SAM" id="Phobius"/>
    </source>
</evidence>
<organism evidence="11 12">
    <name type="scientific">Phaeovulum veldkampii DSM 11550</name>
    <dbReference type="NCBI Taxonomy" id="1185920"/>
    <lineage>
        <taxon>Bacteria</taxon>
        <taxon>Pseudomonadati</taxon>
        <taxon>Pseudomonadota</taxon>
        <taxon>Alphaproteobacteria</taxon>
        <taxon>Rhodobacterales</taxon>
        <taxon>Paracoccaceae</taxon>
        <taxon>Phaeovulum</taxon>
    </lineage>
</organism>
<dbReference type="InterPro" id="IPR043968">
    <property type="entry name" value="SGNH"/>
</dbReference>
<evidence type="ECO:0000256" key="3">
    <source>
        <dbReference type="ARBA" id="ARBA00022679"/>
    </source>
</evidence>
<feature type="transmembrane region" description="Helical" evidence="8">
    <location>
        <begin position="270"/>
        <end position="288"/>
    </location>
</feature>
<comment type="subcellular location">
    <subcellularLocation>
        <location evidence="1">Cell membrane</location>
        <topology evidence="1">Multi-pass membrane protein</topology>
    </subcellularLocation>
</comment>
<dbReference type="RefSeq" id="WP_107326104.1">
    <property type="nucleotide sequence ID" value="NZ_PZKF01000057.1"/>
</dbReference>
<evidence type="ECO:0000256" key="6">
    <source>
        <dbReference type="ARBA" id="ARBA00023136"/>
    </source>
</evidence>
<evidence type="ECO:0000256" key="7">
    <source>
        <dbReference type="ARBA" id="ARBA00023315"/>
    </source>
</evidence>
<dbReference type="GO" id="GO:0016747">
    <property type="term" value="F:acyltransferase activity, transferring groups other than amino-acyl groups"/>
    <property type="evidence" value="ECO:0007669"/>
    <property type="project" value="InterPro"/>
</dbReference>
<dbReference type="AlphaFoldDB" id="A0A2T4J969"/>
<feature type="transmembrane region" description="Helical" evidence="8">
    <location>
        <begin position="75"/>
        <end position="93"/>
    </location>
</feature>
<proteinExistence type="predicted"/>
<feature type="transmembrane region" description="Helical" evidence="8">
    <location>
        <begin position="12"/>
        <end position="31"/>
    </location>
</feature>
<feature type="transmembrane region" description="Helical" evidence="8">
    <location>
        <begin position="218"/>
        <end position="235"/>
    </location>
</feature>
<dbReference type="OrthoDB" id="9796461at2"/>
<dbReference type="EMBL" id="PZKF01000057">
    <property type="protein sequence ID" value="PTE14444.1"/>
    <property type="molecule type" value="Genomic_DNA"/>
</dbReference>
<feature type="transmembrane region" description="Helical" evidence="8">
    <location>
        <begin position="347"/>
        <end position="366"/>
    </location>
</feature>
<dbReference type="PANTHER" id="PTHR23028">
    <property type="entry name" value="ACETYLTRANSFERASE"/>
    <property type="match status" value="1"/>
</dbReference>
<evidence type="ECO:0000256" key="5">
    <source>
        <dbReference type="ARBA" id="ARBA00022989"/>
    </source>
</evidence>
<dbReference type="InterPro" id="IPR002656">
    <property type="entry name" value="Acyl_transf_3_dom"/>
</dbReference>
<keyword evidence="7 11" id="KW-0012">Acyltransferase</keyword>
<dbReference type="Proteomes" id="UP000241899">
    <property type="component" value="Unassembled WGS sequence"/>
</dbReference>
<feature type="transmembrane region" description="Helical" evidence="8">
    <location>
        <begin position="37"/>
        <end position="54"/>
    </location>
</feature>
<protein>
    <submittedName>
        <fullName evidence="11">Acyltransferase</fullName>
    </submittedName>
</protein>
<evidence type="ECO:0000256" key="2">
    <source>
        <dbReference type="ARBA" id="ARBA00022475"/>
    </source>
</evidence>
<keyword evidence="3 11" id="KW-0808">Transferase</keyword>
<dbReference type="Pfam" id="PF01757">
    <property type="entry name" value="Acyl_transf_3"/>
    <property type="match status" value="1"/>
</dbReference>
<evidence type="ECO:0000256" key="4">
    <source>
        <dbReference type="ARBA" id="ARBA00022692"/>
    </source>
</evidence>
<name>A0A2T4J969_9RHOB</name>
<dbReference type="GO" id="GO:0005886">
    <property type="term" value="C:plasma membrane"/>
    <property type="evidence" value="ECO:0007669"/>
    <property type="project" value="UniProtKB-SubCell"/>
</dbReference>
<keyword evidence="6 8" id="KW-0472">Membrane</keyword>
<keyword evidence="2" id="KW-1003">Cell membrane</keyword>
<dbReference type="PANTHER" id="PTHR23028:SF53">
    <property type="entry name" value="ACYL_TRANSF_3 DOMAIN-CONTAINING PROTEIN"/>
    <property type="match status" value="1"/>
</dbReference>
<feature type="domain" description="Acyltransferase 3" evidence="9">
    <location>
        <begin position="6"/>
        <end position="324"/>
    </location>
</feature>
<feature type="transmembrane region" description="Helical" evidence="8">
    <location>
        <begin position="308"/>
        <end position="327"/>
    </location>
</feature>
<dbReference type="Gene3D" id="3.40.50.1110">
    <property type="entry name" value="SGNH hydrolase"/>
    <property type="match status" value="1"/>
</dbReference>
<feature type="transmembrane region" description="Helical" evidence="8">
    <location>
        <begin position="163"/>
        <end position="181"/>
    </location>
</feature>
<evidence type="ECO:0000313" key="12">
    <source>
        <dbReference type="Proteomes" id="UP000241899"/>
    </source>
</evidence>
<dbReference type="GO" id="GO:0016788">
    <property type="term" value="F:hydrolase activity, acting on ester bonds"/>
    <property type="evidence" value="ECO:0007669"/>
    <property type="project" value="UniProtKB-ARBA"/>
</dbReference>
<dbReference type="InterPro" id="IPR050879">
    <property type="entry name" value="Acyltransferase_3"/>
</dbReference>
<keyword evidence="12" id="KW-1185">Reference proteome</keyword>
<dbReference type="InterPro" id="IPR036514">
    <property type="entry name" value="SGNH_hydro_sf"/>
</dbReference>
<feature type="transmembrane region" description="Helical" evidence="8">
    <location>
        <begin position="99"/>
        <end position="116"/>
    </location>
</feature>
<dbReference type="GO" id="GO:0009103">
    <property type="term" value="P:lipopolysaccharide biosynthetic process"/>
    <property type="evidence" value="ECO:0007669"/>
    <property type="project" value="TreeGrafter"/>
</dbReference>
<keyword evidence="5 8" id="KW-1133">Transmembrane helix</keyword>
<keyword evidence="4 8" id="KW-0812">Transmembrane</keyword>
<gene>
    <name evidence="11" type="ORF">C5F46_14800</name>
</gene>
<feature type="domain" description="SGNH" evidence="10">
    <location>
        <begin position="395"/>
        <end position="640"/>
    </location>
</feature>
<feature type="transmembrane region" description="Helical" evidence="8">
    <location>
        <begin position="241"/>
        <end position="261"/>
    </location>
</feature>
<evidence type="ECO:0000256" key="1">
    <source>
        <dbReference type="ARBA" id="ARBA00004651"/>
    </source>
</evidence>
<comment type="caution">
    <text evidence="11">The sequence shown here is derived from an EMBL/GenBank/DDBJ whole genome shotgun (WGS) entry which is preliminary data.</text>
</comment>